<evidence type="ECO:0000313" key="3">
    <source>
        <dbReference type="Proteomes" id="UP000442694"/>
    </source>
</evidence>
<keyword evidence="3" id="KW-1185">Reference proteome</keyword>
<accession>A0A833N4T1</accession>
<evidence type="ECO:0000256" key="1">
    <source>
        <dbReference type="SAM" id="SignalP"/>
    </source>
</evidence>
<feature type="signal peptide" evidence="1">
    <location>
        <begin position="1"/>
        <end position="21"/>
    </location>
</feature>
<dbReference type="RefSeq" id="WP_152211939.1">
    <property type="nucleotide sequence ID" value="NZ_WFLN01000005.1"/>
</dbReference>
<proteinExistence type="predicted"/>
<sequence>MPNLRKYLFVLSILVSSNLYANEIEKRFVYCVSKNDISFWYWVMNPNGSYLEVNGIQSFGICSPYIFFPKARLEKNFFFIDDNNYEVIEKICGDNYYAQPGEARSDSWYRFAKGNPKLNNFTVMPGYQLCKNNLPFNLVVLRDN</sequence>
<evidence type="ECO:0000313" key="2">
    <source>
        <dbReference type="EMBL" id="KAB8031763.1"/>
    </source>
</evidence>
<protein>
    <submittedName>
        <fullName evidence="2">Uncharacterized protein</fullName>
    </submittedName>
</protein>
<organism evidence="2 3">
    <name type="scientific">Fluviispira multicolorata</name>
    <dbReference type="NCBI Taxonomy" id="2654512"/>
    <lineage>
        <taxon>Bacteria</taxon>
        <taxon>Pseudomonadati</taxon>
        <taxon>Bdellovibrionota</taxon>
        <taxon>Oligoflexia</taxon>
        <taxon>Silvanigrellales</taxon>
        <taxon>Silvanigrellaceae</taxon>
        <taxon>Fluviispira</taxon>
    </lineage>
</organism>
<comment type="caution">
    <text evidence="2">The sequence shown here is derived from an EMBL/GenBank/DDBJ whole genome shotgun (WGS) entry which is preliminary data.</text>
</comment>
<gene>
    <name evidence="2" type="ORF">GCL57_03745</name>
</gene>
<keyword evidence="1" id="KW-0732">Signal</keyword>
<dbReference type="EMBL" id="WFLN01000005">
    <property type="protein sequence ID" value="KAB8031763.1"/>
    <property type="molecule type" value="Genomic_DNA"/>
</dbReference>
<feature type="chain" id="PRO_5032928847" evidence="1">
    <location>
        <begin position="22"/>
        <end position="144"/>
    </location>
</feature>
<dbReference type="AlphaFoldDB" id="A0A833N4T1"/>
<reference evidence="2 3" key="1">
    <citation type="submission" date="2019-10" db="EMBL/GenBank/DDBJ databases">
        <title>New genus of Silvanigrellaceae.</title>
        <authorList>
            <person name="Pitt A."/>
            <person name="Hahn M.W."/>
        </authorList>
    </citation>
    <scope>NUCLEOTIDE SEQUENCE [LARGE SCALE GENOMIC DNA]</scope>
    <source>
        <strain evidence="2 3">33A1-SZDP</strain>
    </source>
</reference>
<dbReference type="Proteomes" id="UP000442694">
    <property type="component" value="Unassembled WGS sequence"/>
</dbReference>
<name>A0A833N4T1_9BACT</name>